<proteinExistence type="predicted"/>
<dbReference type="HOGENOM" id="CLU_031371_0_0_3"/>
<dbReference type="InterPro" id="IPR011006">
    <property type="entry name" value="CheY-like_superfamily"/>
</dbReference>
<name>K9WNU8_9CYAN</name>
<evidence type="ECO:0000313" key="5">
    <source>
        <dbReference type="Proteomes" id="UP000010471"/>
    </source>
</evidence>
<dbReference type="AlphaFoldDB" id="K9WNU8"/>
<dbReference type="KEGG" id="mic:Mic7113_5868"/>
<keyword evidence="5" id="KW-1185">Reference proteome</keyword>
<dbReference type="STRING" id="1173027.Mic7113_5868"/>
<gene>
    <name evidence="4" type="ORF">Mic7113_5868</name>
</gene>
<feature type="domain" description="Response regulatory" evidence="3">
    <location>
        <begin position="300"/>
        <end position="416"/>
    </location>
</feature>
<evidence type="ECO:0000256" key="1">
    <source>
        <dbReference type="ARBA" id="ARBA00022553"/>
    </source>
</evidence>
<dbReference type="Pfam" id="PF00072">
    <property type="entry name" value="Response_reg"/>
    <property type="match status" value="1"/>
</dbReference>
<evidence type="ECO:0000259" key="3">
    <source>
        <dbReference type="PROSITE" id="PS50110"/>
    </source>
</evidence>
<sequence length="424" mass="48041">MATQEVVTTAELAKQILACSEQGFTGQLDLAIKEPKVQRWSLYFRQGCLIWGADEIHPIRRLLRQLSMYCPQVAIDSNALASLCKQRQLATRVSTISQEAVQPQDGDYRFLVELVKQGKVRRSQMSAIIEGYITEILFDIHQRWDRFRYRSALQLTYRSLPPDTLNSFDATLISIQVEPIWQQAIQAWQAWQQDALAEISPNLAPAISKAEELRWQTPPKVYQNLITLVDGHQTFRDLAVKLKQNLLPLTLSIMPYIRKGLIEVLEVGDLNYTVKPTTHPQPPAFGSRVRPVQSQQTSPLVAYIDDSRLDCQMMNHILAQAGYRCILIQDPVQALPLLLEHKPDLIFLDLIMPVTNGYEICSQIRRISVFQDTPVIILTSNDGIVDRVRAKMVGSTGFLAKPIGQEKVLSTLQKYLTVKKPAPS</sequence>
<evidence type="ECO:0000256" key="2">
    <source>
        <dbReference type="PROSITE-ProRule" id="PRU00169"/>
    </source>
</evidence>
<dbReference type="eggNOG" id="COG3706">
    <property type="taxonomic scope" value="Bacteria"/>
</dbReference>
<dbReference type="InterPro" id="IPR024186">
    <property type="entry name" value="Sig_transdc_resp-reg_PatA"/>
</dbReference>
<dbReference type="PIRSF" id="PIRSF005897">
    <property type="entry name" value="RR_PatA"/>
    <property type="match status" value="1"/>
</dbReference>
<dbReference type="InterPro" id="IPR001789">
    <property type="entry name" value="Sig_transdc_resp-reg_receiver"/>
</dbReference>
<organism evidence="4 5">
    <name type="scientific">Allocoleopsis franciscana PCC 7113</name>
    <dbReference type="NCBI Taxonomy" id="1173027"/>
    <lineage>
        <taxon>Bacteria</taxon>
        <taxon>Bacillati</taxon>
        <taxon>Cyanobacteriota</taxon>
        <taxon>Cyanophyceae</taxon>
        <taxon>Coleofasciculales</taxon>
        <taxon>Coleofasciculaceae</taxon>
        <taxon>Allocoleopsis</taxon>
        <taxon>Allocoleopsis franciscana</taxon>
    </lineage>
</organism>
<dbReference type="PANTHER" id="PTHR44591:SF23">
    <property type="entry name" value="CHEY SUBFAMILY"/>
    <property type="match status" value="1"/>
</dbReference>
<dbReference type="InterPro" id="IPR050595">
    <property type="entry name" value="Bact_response_regulator"/>
</dbReference>
<reference evidence="4 5" key="1">
    <citation type="submission" date="2012-06" db="EMBL/GenBank/DDBJ databases">
        <title>Finished chromosome of genome of Microcoleus sp. PCC 7113.</title>
        <authorList>
            <consortium name="US DOE Joint Genome Institute"/>
            <person name="Gugger M."/>
            <person name="Coursin T."/>
            <person name="Rippka R."/>
            <person name="Tandeau De Marsac N."/>
            <person name="Huntemann M."/>
            <person name="Wei C.-L."/>
            <person name="Han J."/>
            <person name="Detter J.C."/>
            <person name="Han C."/>
            <person name="Tapia R."/>
            <person name="Chen A."/>
            <person name="Kyrpides N."/>
            <person name="Mavromatis K."/>
            <person name="Markowitz V."/>
            <person name="Szeto E."/>
            <person name="Ivanova N."/>
            <person name="Pagani I."/>
            <person name="Pati A."/>
            <person name="Goodwin L."/>
            <person name="Nordberg H.P."/>
            <person name="Cantor M.N."/>
            <person name="Hua S.X."/>
            <person name="Woyke T."/>
            <person name="Kerfeld C.A."/>
        </authorList>
    </citation>
    <scope>NUCLEOTIDE SEQUENCE [LARGE SCALE GENOMIC DNA]</scope>
    <source>
        <strain evidence="4 5">PCC 7113</strain>
    </source>
</reference>
<evidence type="ECO:0000313" key="4">
    <source>
        <dbReference type="EMBL" id="AFZ21481.1"/>
    </source>
</evidence>
<dbReference type="EMBL" id="CP003630">
    <property type="protein sequence ID" value="AFZ21481.1"/>
    <property type="molecule type" value="Genomic_DNA"/>
</dbReference>
<dbReference type="OrthoDB" id="505173at2"/>
<dbReference type="SUPFAM" id="SSF52172">
    <property type="entry name" value="CheY-like"/>
    <property type="match status" value="1"/>
</dbReference>
<feature type="modified residue" description="4-aspartylphosphate" evidence="2">
    <location>
        <position position="349"/>
    </location>
</feature>
<dbReference type="Proteomes" id="UP000010471">
    <property type="component" value="Chromosome"/>
</dbReference>
<protein>
    <submittedName>
        <fullName evidence="4">Response regulator containing a CheY-like receiver domain and a GGDEF domain</fullName>
    </submittedName>
</protein>
<dbReference type="SMART" id="SM00448">
    <property type="entry name" value="REC"/>
    <property type="match status" value="1"/>
</dbReference>
<dbReference type="Gene3D" id="3.40.50.2300">
    <property type="match status" value="1"/>
</dbReference>
<keyword evidence="1 2" id="KW-0597">Phosphoprotein</keyword>
<accession>K9WNU8</accession>
<dbReference type="GO" id="GO:0000160">
    <property type="term" value="P:phosphorelay signal transduction system"/>
    <property type="evidence" value="ECO:0007669"/>
    <property type="project" value="InterPro"/>
</dbReference>
<dbReference type="PANTHER" id="PTHR44591">
    <property type="entry name" value="STRESS RESPONSE REGULATOR PROTEIN 1"/>
    <property type="match status" value="1"/>
</dbReference>
<dbReference type="PROSITE" id="PS50110">
    <property type="entry name" value="RESPONSE_REGULATORY"/>
    <property type="match status" value="1"/>
</dbReference>
<dbReference type="RefSeq" id="WP_015185610.1">
    <property type="nucleotide sequence ID" value="NC_019738.1"/>
</dbReference>